<accession>A0A2N4TSI7</accession>
<dbReference type="OrthoDB" id="9793325at2"/>
<dbReference type="InterPro" id="IPR002347">
    <property type="entry name" value="SDR_fam"/>
</dbReference>
<proteinExistence type="inferred from homology"/>
<reference evidence="2 3" key="1">
    <citation type="submission" date="2017-12" db="EMBL/GenBank/DDBJ databases">
        <title>Draft genome sequence of Ralstonia pickettii 52.</title>
        <authorList>
            <person name="Zheng B."/>
        </authorList>
    </citation>
    <scope>NUCLEOTIDE SEQUENCE [LARGE SCALE GENOMIC DNA]</scope>
    <source>
        <strain evidence="2 3">52</strain>
    </source>
</reference>
<comment type="caution">
    <text evidence="2">The sequence shown here is derived from an EMBL/GenBank/DDBJ whole genome shotgun (WGS) entry which is preliminary data.</text>
</comment>
<evidence type="ECO:0000313" key="2">
    <source>
        <dbReference type="EMBL" id="PLC42646.1"/>
    </source>
</evidence>
<comment type="similarity">
    <text evidence="1">Belongs to the short-chain dehydrogenases/reductases (SDR) family.</text>
</comment>
<dbReference type="PRINTS" id="PR00081">
    <property type="entry name" value="GDHRDH"/>
</dbReference>
<dbReference type="AlphaFoldDB" id="A0A2N4TSI7"/>
<dbReference type="EMBL" id="PKQE01000002">
    <property type="protein sequence ID" value="PLC42646.1"/>
    <property type="molecule type" value="Genomic_DNA"/>
</dbReference>
<dbReference type="FunFam" id="3.40.50.720:FF:000084">
    <property type="entry name" value="Short-chain dehydrogenase reductase"/>
    <property type="match status" value="1"/>
</dbReference>
<dbReference type="PANTHER" id="PTHR42879:SF6">
    <property type="entry name" value="NADPH-DEPENDENT REDUCTASE BACG"/>
    <property type="match status" value="1"/>
</dbReference>
<organism evidence="2 3">
    <name type="scientific">Ralstonia pickettii</name>
    <name type="common">Burkholderia pickettii</name>
    <dbReference type="NCBI Taxonomy" id="329"/>
    <lineage>
        <taxon>Bacteria</taxon>
        <taxon>Pseudomonadati</taxon>
        <taxon>Pseudomonadota</taxon>
        <taxon>Betaproteobacteria</taxon>
        <taxon>Burkholderiales</taxon>
        <taxon>Burkholderiaceae</taxon>
        <taxon>Ralstonia</taxon>
    </lineage>
</organism>
<dbReference type="Proteomes" id="UP000234456">
    <property type="component" value="Unassembled WGS sequence"/>
</dbReference>
<dbReference type="InterPro" id="IPR036291">
    <property type="entry name" value="NAD(P)-bd_dom_sf"/>
</dbReference>
<name>A0A2N4TSI7_RALPI</name>
<dbReference type="PRINTS" id="PR00080">
    <property type="entry name" value="SDRFAMILY"/>
</dbReference>
<evidence type="ECO:0000313" key="3">
    <source>
        <dbReference type="Proteomes" id="UP000234456"/>
    </source>
</evidence>
<dbReference type="Gene3D" id="3.40.50.720">
    <property type="entry name" value="NAD(P)-binding Rossmann-like Domain"/>
    <property type="match status" value="1"/>
</dbReference>
<dbReference type="InterPro" id="IPR050259">
    <property type="entry name" value="SDR"/>
</dbReference>
<dbReference type="RefSeq" id="WP_102065710.1">
    <property type="nucleotide sequence ID" value="NZ_PKQE01000002.1"/>
</dbReference>
<dbReference type="SUPFAM" id="SSF51735">
    <property type="entry name" value="NAD(P)-binding Rossmann-fold domains"/>
    <property type="match status" value="1"/>
</dbReference>
<gene>
    <name evidence="2" type="ORF">C0Q88_11905</name>
</gene>
<dbReference type="Pfam" id="PF13561">
    <property type="entry name" value="adh_short_C2"/>
    <property type="match status" value="1"/>
</dbReference>
<evidence type="ECO:0000256" key="1">
    <source>
        <dbReference type="ARBA" id="ARBA00006484"/>
    </source>
</evidence>
<sequence>MDLGIAGRRALVMSAGGGLGSAIAVALAREGVEVCLADRDEKALEGTTQRVAETGGRSRAFVWDLGVPEQWKQGVLAAESAMGGIDILINNTGGPPPGPAFGHDIDIWRQSFDSMVISIIGITDLLLPGMRKRGWGRIITSTSSGVVAPIANLGLSNATRIALVGWSKTLARDVAAHGITSNIIVPGRIATARTQFLDSARAQREGREAAAVQAESAATIPLGRYGRPDEYADVVTFLASDRASYVTGSTVRVDGGLIQSI</sequence>
<dbReference type="PANTHER" id="PTHR42879">
    <property type="entry name" value="3-OXOACYL-(ACYL-CARRIER-PROTEIN) REDUCTASE"/>
    <property type="match status" value="1"/>
</dbReference>
<protein>
    <submittedName>
        <fullName evidence="2">3-oxoacyl-ACP reductase</fullName>
    </submittedName>
</protein>